<organism evidence="1 2">
    <name type="scientific">Mycena maculata</name>
    <dbReference type="NCBI Taxonomy" id="230809"/>
    <lineage>
        <taxon>Eukaryota</taxon>
        <taxon>Fungi</taxon>
        <taxon>Dikarya</taxon>
        <taxon>Basidiomycota</taxon>
        <taxon>Agaricomycotina</taxon>
        <taxon>Agaricomycetes</taxon>
        <taxon>Agaricomycetidae</taxon>
        <taxon>Agaricales</taxon>
        <taxon>Marasmiineae</taxon>
        <taxon>Mycenaceae</taxon>
        <taxon>Mycena</taxon>
    </lineage>
</organism>
<accession>A0AAD7MIQ5</accession>
<proteinExistence type="predicted"/>
<name>A0AAD7MIQ5_9AGAR</name>
<sequence>MQGKTEIAVPEMVKTWQALGDLEVSLEDGVVEEWTKMAVAWEADMKMPNPYETQHKDQHVAKVRAELAMEVAEREAEKKEDVGAVRGERHITEVIGMGLQLEDQQRVLAFDVVGTGLHPTDGQQRTMTERQSKLRWKVFAWIELQTSFFPVKRWLWAH</sequence>
<evidence type="ECO:0000313" key="2">
    <source>
        <dbReference type="Proteomes" id="UP001215280"/>
    </source>
</evidence>
<protein>
    <submittedName>
        <fullName evidence="1">Uncharacterized protein</fullName>
    </submittedName>
</protein>
<comment type="caution">
    <text evidence="1">The sequence shown here is derived from an EMBL/GenBank/DDBJ whole genome shotgun (WGS) entry which is preliminary data.</text>
</comment>
<evidence type="ECO:0000313" key="1">
    <source>
        <dbReference type="EMBL" id="KAJ7719355.1"/>
    </source>
</evidence>
<dbReference type="Proteomes" id="UP001215280">
    <property type="component" value="Unassembled WGS sequence"/>
</dbReference>
<dbReference type="AlphaFoldDB" id="A0AAD7MIQ5"/>
<dbReference type="EMBL" id="JARJLG010000293">
    <property type="protein sequence ID" value="KAJ7719355.1"/>
    <property type="molecule type" value="Genomic_DNA"/>
</dbReference>
<gene>
    <name evidence="1" type="ORF">DFH07DRAFT_972972</name>
</gene>
<keyword evidence="2" id="KW-1185">Reference proteome</keyword>
<reference evidence="1" key="1">
    <citation type="submission" date="2023-03" db="EMBL/GenBank/DDBJ databases">
        <title>Massive genome expansion in bonnet fungi (Mycena s.s.) driven by repeated elements and novel gene families across ecological guilds.</title>
        <authorList>
            <consortium name="Lawrence Berkeley National Laboratory"/>
            <person name="Harder C.B."/>
            <person name="Miyauchi S."/>
            <person name="Viragh M."/>
            <person name="Kuo A."/>
            <person name="Thoen E."/>
            <person name="Andreopoulos B."/>
            <person name="Lu D."/>
            <person name="Skrede I."/>
            <person name="Drula E."/>
            <person name="Henrissat B."/>
            <person name="Morin E."/>
            <person name="Kohler A."/>
            <person name="Barry K."/>
            <person name="LaButti K."/>
            <person name="Morin E."/>
            <person name="Salamov A."/>
            <person name="Lipzen A."/>
            <person name="Mereny Z."/>
            <person name="Hegedus B."/>
            <person name="Baldrian P."/>
            <person name="Stursova M."/>
            <person name="Weitz H."/>
            <person name="Taylor A."/>
            <person name="Grigoriev I.V."/>
            <person name="Nagy L.G."/>
            <person name="Martin F."/>
            <person name="Kauserud H."/>
        </authorList>
    </citation>
    <scope>NUCLEOTIDE SEQUENCE</scope>
    <source>
        <strain evidence="1">CBHHK188m</strain>
    </source>
</reference>